<protein>
    <recommendedName>
        <fullName evidence="1">F-box domain-containing protein</fullName>
    </recommendedName>
</protein>
<gene>
    <name evidence="2" type="ORF">AVEN_1568_1</name>
</gene>
<keyword evidence="3" id="KW-1185">Reference proteome</keyword>
<proteinExistence type="predicted"/>
<evidence type="ECO:0000313" key="2">
    <source>
        <dbReference type="EMBL" id="GBM18940.1"/>
    </source>
</evidence>
<dbReference type="PROSITE" id="PS50181">
    <property type="entry name" value="FBOX"/>
    <property type="match status" value="1"/>
</dbReference>
<dbReference type="PANTHER" id="PTHR20872">
    <property type="match status" value="1"/>
</dbReference>
<reference evidence="2 3" key="1">
    <citation type="journal article" date="2019" name="Sci. Rep.">
        <title>Orb-weaving spider Araneus ventricosus genome elucidates the spidroin gene catalogue.</title>
        <authorList>
            <person name="Kono N."/>
            <person name="Nakamura H."/>
            <person name="Ohtoshi R."/>
            <person name="Moran D.A.P."/>
            <person name="Shinohara A."/>
            <person name="Yoshida Y."/>
            <person name="Fujiwara M."/>
            <person name="Mori M."/>
            <person name="Tomita M."/>
            <person name="Arakawa K."/>
        </authorList>
    </citation>
    <scope>NUCLEOTIDE SEQUENCE [LARGE SCALE GENOMIC DNA]</scope>
</reference>
<evidence type="ECO:0000259" key="1">
    <source>
        <dbReference type="PROSITE" id="PS50181"/>
    </source>
</evidence>
<dbReference type="InterPro" id="IPR032675">
    <property type="entry name" value="LRR_dom_sf"/>
</dbReference>
<dbReference type="Gene3D" id="3.80.10.10">
    <property type="entry name" value="Ribonuclease Inhibitor"/>
    <property type="match status" value="1"/>
</dbReference>
<dbReference type="OrthoDB" id="6409609at2759"/>
<dbReference type="Proteomes" id="UP000499080">
    <property type="component" value="Unassembled WGS sequence"/>
</dbReference>
<accession>A0A4Y2DQ50</accession>
<dbReference type="EMBL" id="BGPR01000414">
    <property type="protein sequence ID" value="GBM18940.1"/>
    <property type="molecule type" value="Genomic_DNA"/>
</dbReference>
<comment type="caution">
    <text evidence="2">The sequence shown here is derived from an EMBL/GenBank/DDBJ whole genome shotgun (WGS) entry which is preliminary data.</text>
</comment>
<dbReference type="SUPFAM" id="SSF81383">
    <property type="entry name" value="F-box domain"/>
    <property type="match status" value="1"/>
</dbReference>
<dbReference type="AlphaFoldDB" id="A0A4Y2DQ50"/>
<organism evidence="2 3">
    <name type="scientific">Araneus ventricosus</name>
    <name type="common">Orbweaver spider</name>
    <name type="synonym">Epeira ventricosa</name>
    <dbReference type="NCBI Taxonomy" id="182803"/>
    <lineage>
        <taxon>Eukaryota</taxon>
        <taxon>Metazoa</taxon>
        <taxon>Ecdysozoa</taxon>
        <taxon>Arthropoda</taxon>
        <taxon>Chelicerata</taxon>
        <taxon>Arachnida</taxon>
        <taxon>Araneae</taxon>
        <taxon>Araneomorphae</taxon>
        <taxon>Entelegynae</taxon>
        <taxon>Araneoidea</taxon>
        <taxon>Araneidae</taxon>
        <taxon>Araneus</taxon>
    </lineage>
</organism>
<evidence type="ECO:0000313" key="3">
    <source>
        <dbReference type="Proteomes" id="UP000499080"/>
    </source>
</evidence>
<dbReference type="Gene3D" id="1.20.1280.50">
    <property type="match status" value="1"/>
</dbReference>
<dbReference type="PANTHER" id="PTHR20872:SF1">
    <property type="entry name" value="F-BOX DOMAIN-CONTAINING PROTEIN"/>
    <property type="match status" value="1"/>
</dbReference>
<dbReference type="InterPro" id="IPR001810">
    <property type="entry name" value="F-box_dom"/>
</dbReference>
<dbReference type="Pfam" id="PF12937">
    <property type="entry name" value="F-box-like"/>
    <property type="match status" value="1"/>
</dbReference>
<sequence length="529" mass="61624">MDRLPSEMDPNLSVLDASETDLAEEFDKRGQWAKLPSPKIIHKIILQFYSSIVFLLKWIQSAMDCVLHHFQIQTAEIVDSTEEYDKQAQWAELPSLPLEQIYSFLSRDDQINMSQVCRKWSEGFNSPSVWKTFRFSLTESQLLMDPCPKIKCAEKYSRMFRHVEIDFIRTVNVYSIETFCKRLLVFLDILTRNSQLISLKVRWLEFFFLSDTMNCEVQKAIDPFFNSQHQLKKVKFQSSYFAFQDVDHPNDTAEDNRCLPTHFVLRRFINPIESMDQESTLVAQNLHALLCGRFQIFRRLPTLQTDYSFTYNSMSDVVDTENRSLSKVNLNCYGSIQAHYRGLSSNAWRIRKQSCSDLKVELYFETDSQSRREVEFFIVPDMPITQLDYRFTVCKSDHSSIMEIDELFNHLLACKINEHLVSFNLAWILPIPDLASTFTPFLQDCTKLKCLQLFMIYPANGIDLLARSWLESRPESLQKVSIDISHVGNEDNSISFMNLVTEYASLLKLVGLNFEVKLNFGKTIFGESS</sequence>
<name>A0A4Y2DQ50_ARAVE</name>
<dbReference type="InterPro" id="IPR036047">
    <property type="entry name" value="F-box-like_dom_sf"/>
</dbReference>
<feature type="domain" description="F-box" evidence="1">
    <location>
        <begin position="87"/>
        <end position="133"/>
    </location>
</feature>